<dbReference type="Pfam" id="PF16837">
    <property type="entry name" value="SF3A3"/>
    <property type="match status" value="1"/>
</dbReference>
<feature type="region of interest" description="Disordered" evidence="8">
    <location>
        <begin position="347"/>
        <end position="373"/>
    </location>
</feature>
<dbReference type="InterPro" id="IPR031774">
    <property type="entry name" value="SF3A3_dom"/>
</dbReference>
<evidence type="ECO:0000256" key="4">
    <source>
        <dbReference type="ARBA" id="ARBA00022723"/>
    </source>
</evidence>
<dbReference type="SUPFAM" id="SSF57667">
    <property type="entry name" value="beta-beta-alpha zinc fingers"/>
    <property type="match status" value="1"/>
</dbReference>
<evidence type="ECO:0000256" key="6">
    <source>
        <dbReference type="ARBA" id="ARBA00022833"/>
    </source>
</evidence>
<dbReference type="KEGG" id="mgl:MGL_3947"/>
<dbReference type="VEuPathDB" id="FungiDB:MGL_3947"/>
<keyword evidence="11" id="KW-1185">Reference proteome</keyword>
<keyword evidence="5" id="KW-0863">Zinc-finger</keyword>
<evidence type="ECO:0000256" key="5">
    <source>
        <dbReference type="ARBA" id="ARBA00022771"/>
    </source>
</evidence>
<comment type="subcellular location">
    <subcellularLocation>
        <location evidence="1">Nucleus</location>
    </subcellularLocation>
</comment>
<dbReference type="Pfam" id="PF12108">
    <property type="entry name" value="SF3a60_bindingd"/>
    <property type="match status" value="1"/>
</dbReference>
<reference evidence="10 11" key="1">
    <citation type="journal article" date="2007" name="Proc. Natl. Acad. Sci. U.S.A.">
        <title>Dandruff-associated Malassezia genomes reveal convergent and divergent virulence traits shared with plant and human fungal pathogens.</title>
        <authorList>
            <person name="Xu J."/>
            <person name="Saunders C.W."/>
            <person name="Hu P."/>
            <person name="Grant R.A."/>
            <person name="Boekhout T."/>
            <person name="Kuramae E.E."/>
            <person name="Kronstad J.W."/>
            <person name="Deangelis Y.M."/>
            <person name="Reeder N.L."/>
            <person name="Johnstone K.R."/>
            <person name="Leland M."/>
            <person name="Fieno A.M."/>
            <person name="Begley W.M."/>
            <person name="Sun Y."/>
            <person name="Lacey M.P."/>
            <person name="Chaudhary T."/>
            <person name="Keough T."/>
            <person name="Chu L."/>
            <person name="Sears R."/>
            <person name="Yuan B."/>
            <person name="Dawson T.L.Jr."/>
        </authorList>
    </citation>
    <scope>NUCLEOTIDE SEQUENCE [LARGE SCALE GENOMIC DNA]</scope>
    <source>
        <strain evidence="11">ATCC MYA-4612 / CBS 7966</strain>
    </source>
</reference>
<accession>A8QBW4</accession>
<evidence type="ECO:0000313" key="10">
    <source>
        <dbReference type="EMBL" id="EDP41739.1"/>
    </source>
</evidence>
<proteinExistence type="inferred from homology"/>
<evidence type="ECO:0000256" key="1">
    <source>
        <dbReference type="ARBA" id="ARBA00004123"/>
    </source>
</evidence>
<dbReference type="InterPro" id="IPR024598">
    <property type="entry name" value="SF3a60/Prp9_C"/>
</dbReference>
<dbReference type="GO" id="GO:0003723">
    <property type="term" value="F:RNA binding"/>
    <property type="evidence" value="ECO:0007669"/>
    <property type="project" value="InterPro"/>
</dbReference>
<name>A8QBW4_MALGO</name>
<dbReference type="InParanoid" id="A8QBW4"/>
<dbReference type="OrthoDB" id="2160351at2759"/>
<dbReference type="GO" id="GO:0000398">
    <property type="term" value="P:mRNA splicing, via spliceosome"/>
    <property type="evidence" value="ECO:0007669"/>
    <property type="project" value="InterPro"/>
</dbReference>
<keyword evidence="7" id="KW-0539">Nucleus</keyword>
<dbReference type="Pfam" id="PF11931">
    <property type="entry name" value="SF3a60_Prp9_C"/>
    <property type="match status" value="1"/>
</dbReference>
<dbReference type="GO" id="GO:0005681">
    <property type="term" value="C:spliceosomal complex"/>
    <property type="evidence" value="ECO:0007669"/>
    <property type="project" value="InterPro"/>
</dbReference>
<dbReference type="OMA" id="QRCYHEE"/>
<keyword evidence="4" id="KW-0479">Metal-binding</keyword>
<keyword evidence="6" id="KW-0862">Zinc</keyword>
<dbReference type="GeneID" id="5853259"/>
<sequence>MADTSVYESTRMTHEEIEQYENALVDTLNNPPKASSHRLQMQWQLAASQLLDEIVNRYQTLSELYNDANEERSNEWENLASQMGSDDENGAMSEFYKRLGNLQDYYRKYPERAIALETSATPSILGTHDTSLFDFSLMERDFSGEEMGGRFLDLYVQYEMYLNLKDVSPMSYLEYITRLDCMVGDSSTVPVATKRSEAYRTYLTNLSQYLSSFLHKTRPLEDVDAIEEACLAKFDSDWESGSVIGWESKETTLYGPHTTKTEQGEGIWCDACQRSYAKQTVYDAHLTSARHMKAMHRIEKGEPTLQSQQTREKNAAELGQKKRSLRAKLIARDEVLIQALAKELSSVRDETRSNVERKASLTEREREEEAEALDAEMDEAVETGGLGYEDVPEDGEGGAPGEKMYNPLKLPVGWDGKPIPFWMYKLHGLRVEYKCEICSDFVYKGRKVFEKHFQESRHAFGMRALGLPNTPQFRDVTRIQDAYALADKLRRQKRLQNVEEDDTVEVEDDQGNVSYIQTAHARHIPEKHTICSGAKACFDGMGMTGLIVDRSFTRSGCVSMTYNIFQFSP</sequence>
<organism evidence="10 11">
    <name type="scientific">Malassezia globosa (strain ATCC MYA-4612 / CBS 7966)</name>
    <name type="common">Dandruff-associated fungus</name>
    <dbReference type="NCBI Taxonomy" id="425265"/>
    <lineage>
        <taxon>Eukaryota</taxon>
        <taxon>Fungi</taxon>
        <taxon>Dikarya</taxon>
        <taxon>Basidiomycota</taxon>
        <taxon>Ustilaginomycotina</taxon>
        <taxon>Malasseziomycetes</taxon>
        <taxon>Malasseziales</taxon>
        <taxon>Malasseziaceae</taxon>
        <taxon>Malassezia</taxon>
    </lineage>
</organism>
<feature type="domain" description="Matrin-type" evidence="9">
    <location>
        <begin position="433"/>
        <end position="464"/>
    </location>
</feature>
<comment type="similarity">
    <text evidence="2">Belongs to the SF3A3 family.</text>
</comment>
<dbReference type="AlphaFoldDB" id="A8QBW4"/>
<gene>
    <name evidence="10" type="ORF">MGL_3947</name>
</gene>
<dbReference type="PROSITE" id="PS00028">
    <property type="entry name" value="ZINC_FINGER_C2H2_1"/>
    <property type="match status" value="1"/>
</dbReference>
<dbReference type="PROSITE" id="PS50171">
    <property type="entry name" value="ZF_MATRIN"/>
    <property type="match status" value="1"/>
</dbReference>
<evidence type="ECO:0000256" key="7">
    <source>
        <dbReference type="ARBA" id="ARBA00023242"/>
    </source>
</evidence>
<evidence type="ECO:0000313" key="11">
    <source>
        <dbReference type="Proteomes" id="UP000008837"/>
    </source>
</evidence>
<dbReference type="InterPro" id="IPR000690">
    <property type="entry name" value="Matrin/U1-C_Znf_C2H2"/>
</dbReference>
<dbReference type="PANTHER" id="PTHR12786:SF2">
    <property type="entry name" value="SPLICING FACTOR 3A SUBUNIT 3"/>
    <property type="match status" value="1"/>
</dbReference>
<dbReference type="Proteomes" id="UP000008837">
    <property type="component" value="Unassembled WGS sequence"/>
</dbReference>
<protein>
    <recommendedName>
        <fullName evidence="9">Matrin-type domain-containing protein</fullName>
    </recommendedName>
</protein>
<evidence type="ECO:0000256" key="2">
    <source>
        <dbReference type="ARBA" id="ARBA00008776"/>
    </source>
</evidence>
<dbReference type="InterPro" id="IPR021966">
    <property type="entry name" value="SF3a60_bindingd"/>
</dbReference>
<dbReference type="STRING" id="425265.A8QBW4"/>
<dbReference type="RefSeq" id="XP_001728953.1">
    <property type="nucleotide sequence ID" value="XM_001728901.1"/>
</dbReference>
<dbReference type="PANTHER" id="PTHR12786">
    <property type="entry name" value="SPLICING FACTOR SF3A-RELATED"/>
    <property type="match status" value="1"/>
</dbReference>
<dbReference type="Pfam" id="PF12874">
    <property type="entry name" value="zf-met"/>
    <property type="match status" value="1"/>
</dbReference>
<comment type="caution">
    <text evidence="10">The sequence shown here is derived from an EMBL/GenBank/DDBJ whole genome shotgun (WGS) entry which is preliminary data.</text>
</comment>
<dbReference type="FunCoup" id="A8QBW4">
    <property type="interactions" value="938"/>
</dbReference>
<dbReference type="GO" id="GO:0008270">
    <property type="term" value="F:zinc ion binding"/>
    <property type="evidence" value="ECO:0007669"/>
    <property type="project" value="UniProtKB-KW"/>
</dbReference>
<dbReference type="EMBL" id="AAYY01000016">
    <property type="protein sequence ID" value="EDP41739.1"/>
    <property type="molecule type" value="Genomic_DNA"/>
</dbReference>
<dbReference type="InterPro" id="IPR036236">
    <property type="entry name" value="Znf_C2H2_sf"/>
</dbReference>
<dbReference type="InterPro" id="IPR013087">
    <property type="entry name" value="Znf_C2H2_type"/>
</dbReference>
<dbReference type="InterPro" id="IPR051421">
    <property type="entry name" value="RNA_Proc_DNA_Dmg_Regulator"/>
</dbReference>
<feature type="compositionally biased region" description="Basic and acidic residues" evidence="8">
    <location>
        <begin position="347"/>
        <end position="367"/>
    </location>
</feature>
<evidence type="ECO:0000256" key="8">
    <source>
        <dbReference type="SAM" id="MobiDB-lite"/>
    </source>
</evidence>
<evidence type="ECO:0000259" key="9">
    <source>
        <dbReference type="PROSITE" id="PS50171"/>
    </source>
</evidence>
<evidence type="ECO:0000256" key="3">
    <source>
        <dbReference type="ARBA" id="ARBA00022553"/>
    </source>
</evidence>
<keyword evidence="3" id="KW-0597">Phosphoprotein</keyword>